<proteinExistence type="inferred from homology"/>
<dbReference type="InterPro" id="IPR041628">
    <property type="entry name" value="ChlI/MoxR_AAA_lid"/>
</dbReference>
<reference evidence="9" key="1">
    <citation type="submission" date="2023-05" db="EMBL/GenBank/DDBJ databases">
        <authorList>
            <person name="Zhang X."/>
        </authorList>
    </citation>
    <scope>NUCLEOTIDE SEQUENCE</scope>
    <source>
        <strain evidence="9">BD1B2-1</strain>
    </source>
</reference>
<dbReference type="Pfam" id="PF13519">
    <property type="entry name" value="VWA_2"/>
    <property type="match status" value="1"/>
</dbReference>
<evidence type="ECO:0000313" key="9">
    <source>
        <dbReference type="EMBL" id="MDJ1499101.1"/>
    </source>
</evidence>
<protein>
    <recommendedName>
        <fullName evidence="5">Mg-protoporphyrin IX chelatase</fullName>
    </recommendedName>
</protein>
<evidence type="ECO:0000313" key="10">
    <source>
        <dbReference type="Proteomes" id="UP001232063"/>
    </source>
</evidence>
<dbReference type="InterPro" id="IPR003593">
    <property type="entry name" value="AAA+_ATPase"/>
</dbReference>
<dbReference type="SUPFAM" id="SSF52540">
    <property type="entry name" value="P-loop containing nucleoside triphosphate hydrolases"/>
    <property type="match status" value="1"/>
</dbReference>
<keyword evidence="3" id="KW-0547">Nucleotide-binding</keyword>
<dbReference type="GO" id="GO:0005524">
    <property type="term" value="F:ATP binding"/>
    <property type="evidence" value="ECO:0007669"/>
    <property type="project" value="UniProtKB-KW"/>
</dbReference>
<dbReference type="SMART" id="SM00327">
    <property type="entry name" value="VWA"/>
    <property type="match status" value="1"/>
</dbReference>
<dbReference type="InterPro" id="IPR052989">
    <property type="entry name" value="Mg-chelatase_DI-like"/>
</dbReference>
<evidence type="ECO:0000256" key="6">
    <source>
        <dbReference type="ARBA" id="ARBA00053551"/>
    </source>
</evidence>
<dbReference type="InterPro" id="IPR000523">
    <property type="entry name" value="Mg_chelatse_chII-like_cat_dom"/>
</dbReference>
<dbReference type="CDD" id="cd01451">
    <property type="entry name" value="vWA_Magnesium_chelatase"/>
    <property type="match status" value="1"/>
</dbReference>
<dbReference type="EMBL" id="JASJOU010000001">
    <property type="protein sequence ID" value="MDJ1499101.1"/>
    <property type="molecule type" value="Genomic_DNA"/>
</dbReference>
<dbReference type="InterPro" id="IPR002035">
    <property type="entry name" value="VWF_A"/>
</dbReference>
<dbReference type="InterPro" id="IPR012804">
    <property type="entry name" value="Cob_chelat_sub_put"/>
</dbReference>
<keyword evidence="10" id="KW-1185">Reference proteome</keyword>
<evidence type="ECO:0000256" key="5">
    <source>
        <dbReference type="ARBA" id="ARBA00030759"/>
    </source>
</evidence>
<dbReference type="AlphaFoldDB" id="A0AAE3QW84"/>
<evidence type="ECO:0000256" key="2">
    <source>
        <dbReference type="ARBA" id="ARBA00005799"/>
    </source>
</evidence>
<dbReference type="CDD" id="cd00009">
    <property type="entry name" value="AAA"/>
    <property type="match status" value="1"/>
</dbReference>
<feature type="domain" description="VWFA" evidence="8">
    <location>
        <begin position="476"/>
        <end position="656"/>
    </location>
</feature>
<evidence type="ECO:0000256" key="4">
    <source>
        <dbReference type="ARBA" id="ARBA00022840"/>
    </source>
</evidence>
<dbReference type="Pfam" id="PF17863">
    <property type="entry name" value="AAA_lid_2"/>
    <property type="match status" value="1"/>
</dbReference>
<dbReference type="InterPro" id="IPR027417">
    <property type="entry name" value="P-loop_NTPase"/>
</dbReference>
<dbReference type="PANTHER" id="PTHR35023:SF1">
    <property type="entry name" value="MG-PROTOPORPHYRIN IX CHELATASE"/>
    <property type="match status" value="1"/>
</dbReference>
<comment type="caution">
    <text evidence="9">The sequence shown here is derived from an EMBL/GenBank/DDBJ whole genome shotgun (WGS) entry which is preliminary data.</text>
</comment>
<dbReference type="Pfam" id="PF01078">
    <property type="entry name" value="Mg_chelatase"/>
    <property type="match status" value="1"/>
</dbReference>
<comment type="similarity">
    <text evidence="2">Belongs to the Mg-chelatase subunits D/I family.</text>
</comment>
<dbReference type="Gene3D" id="3.40.50.410">
    <property type="entry name" value="von Willebrand factor, type A domain"/>
    <property type="match status" value="1"/>
</dbReference>
<dbReference type="Gene3D" id="1.10.8.80">
    <property type="entry name" value="Magnesium chelatase subunit I, C-Terminal domain"/>
    <property type="match status" value="1"/>
</dbReference>
<dbReference type="PROSITE" id="PS50234">
    <property type="entry name" value="VWFA"/>
    <property type="match status" value="1"/>
</dbReference>
<comment type="pathway">
    <text evidence="1">Porphyrin-containing compound metabolism; bacteriochlorophyll biosynthesis.</text>
</comment>
<comment type="function">
    <text evidence="6">Involved in bacteriochlorophyll biosynthesis; introduces a magnesium ion into protoporphyrin IX to yield Mg-protoporphyrin IX.</text>
</comment>
<sequence>MKYTQTYYPFAALVGQEKLKRALLLCAINPEIGGVLIKGDKGTAKSTAARGLAQIAPTITKVTGCPYNCDPVHLLDTCEVCQDKTNLVQEVEMPFVTLPLGATEERIVGSLDLEGVLSERKKKFLPGLLAAAHRGVLYIDEVNLLSDHLVDVLLDAAAMGVNTVQREGLSVSHPARFTLIGTMNPEEGNLRPQFLDRFGLMVEIEAPRDTTERTEVVRRRIAYDADPAAFITQWQIAQQALQKQLTTARQLLTSVHMPDHLLELISQLCMEMGVVSLRADIVMYKTARTLAALAQRIEVVPEDIRHAAELVLLHRRRQKPFSSDTKMDEKALDDLMQQAQSTTENKTSDSKPDASESLENQAPDNDCLTEDCLPGPSETEQEGEKEQVFASIPIDSLPDIQIENGVKTSQNATDGNRNQTYTIQKGKSIRSVPDKQPTNLAIEATLQKALFRNPDEWQITRDDLHQKIREDKKGNLILFVVDASGSMAASRRMEAVKGSVLSLLTNAYQQRDWVSVIAFRGIEAQVVLEPTHSIEKAEKALHSLPTGGRTPLPHALQLVLEIINAIPTDTLQPLVVILSDGKANVPLPGGGNPWSQIQMLGNQLKEQQIPSLVLDTESDYLRLGKARELAAIMGGECLSLDEISSDSILQTITIRMHAG</sequence>
<gene>
    <name evidence="9" type="ORF">QNI22_00515</name>
</gene>
<dbReference type="PANTHER" id="PTHR35023">
    <property type="entry name" value="CHELATASE-RELATED"/>
    <property type="match status" value="1"/>
</dbReference>
<evidence type="ECO:0000256" key="1">
    <source>
        <dbReference type="ARBA" id="ARBA00004800"/>
    </source>
</evidence>
<dbReference type="Gene3D" id="3.40.50.300">
    <property type="entry name" value="P-loop containing nucleotide triphosphate hydrolases"/>
    <property type="match status" value="1"/>
</dbReference>
<dbReference type="InterPro" id="IPR041702">
    <property type="entry name" value="BchD/ChlD_VWA"/>
</dbReference>
<evidence type="ECO:0000259" key="8">
    <source>
        <dbReference type="PROSITE" id="PS50234"/>
    </source>
</evidence>
<evidence type="ECO:0000256" key="7">
    <source>
        <dbReference type="SAM" id="MobiDB-lite"/>
    </source>
</evidence>
<dbReference type="SUPFAM" id="SSF53300">
    <property type="entry name" value="vWA-like"/>
    <property type="match status" value="1"/>
</dbReference>
<organism evidence="9 10">
    <name type="scientific">Xanthocytophaga agilis</name>
    <dbReference type="NCBI Taxonomy" id="3048010"/>
    <lineage>
        <taxon>Bacteria</taxon>
        <taxon>Pseudomonadati</taxon>
        <taxon>Bacteroidota</taxon>
        <taxon>Cytophagia</taxon>
        <taxon>Cytophagales</taxon>
        <taxon>Rhodocytophagaceae</taxon>
        <taxon>Xanthocytophaga</taxon>
    </lineage>
</organism>
<name>A0AAE3QW84_9BACT</name>
<accession>A0AAE3QW84</accession>
<evidence type="ECO:0000256" key="3">
    <source>
        <dbReference type="ARBA" id="ARBA00022741"/>
    </source>
</evidence>
<dbReference type="RefSeq" id="WP_314508639.1">
    <property type="nucleotide sequence ID" value="NZ_JASJOU010000001.1"/>
</dbReference>
<dbReference type="Proteomes" id="UP001232063">
    <property type="component" value="Unassembled WGS sequence"/>
</dbReference>
<dbReference type="NCBIfam" id="TIGR02442">
    <property type="entry name" value="Cob-chelat-sub"/>
    <property type="match status" value="1"/>
</dbReference>
<dbReference type="InterPro" id="IPR036465">
    <property type="entry name" value="vWFA_dom_sf"/>
</dbReference>
<keyword evidence="4" id="KW-0067">ATP-binding</keyword>
<feature type="region of interest" description="Disordered" evidence="7">
    <location>
        <begin position="338"/>
        <end position="386"/>
    </location>
</feature>
<dbReference type="SMART" id="SM00382">
    <property type="entry name" value="AAA"/>
    <property type="match status" value="1"/>
</dbReference>